<dbReference type="NCBIfam" id="NF040941">
    <property type="entry name" value="GGGWT_bact"/>
    <property type="match status" value="1"/>
</dbReference>
<keyword evidence="2" id="KW-0677">Repeat</keyword>
<keyword evidence="7" id="KW-1185">Reference proteome</keyword>
<accession>A0ABY7HES8</accession>
<proteinExistence type="predicted"/>
<evidence type="ECO:0000259" key="5">
    <source>
        <dbReference type="PROSITE" id="PS51406"/>
    </source>
</evidence>
<sequence length="372" mass="38839">MVRAGVAVAATWSTACLDRNPWFEEPPLPTGSGSGEATTQVEPVTSGVLPTTTSGATPGPGTTTEQADTEATGPSTTTTTSTSSTGMTFVMEVCGDGIVDGGEECDEGADNADDGACTTTCAAAKCGDALMQAGVEACDDGNALADDGCIDCKVPRTCLDVHDWAPNATSGAYLLDLDGGDPAPPLLLYCDMLTAGGGWTVVERSPRQQPIGAPLFADTPVNTDQPGAMRFRAAKATIEQLIPQTVDMRIDCGGADYLLTDAAAILLGDDMPCSYLPVVYKEAQLKGYFHTDLELCTGFHGPADDCQGAWNVDEYSQGMCYMPPYPWKDMVPVTSDGADVFAVDASVFDNLQGPPPIHDCHQPDAVRAVMLR</sequence>
<gene>
    <name evidence="6" type="ORF">O0S08_16755</name>
</gene>
<reference evidence="6" key="1">
    <citation type="submission" date="2022-11" db="EMBL/GenBank/DDBJ databases">
        <title>Minimal conservation of predation-associated metabolite biosynthetic gene clusters underscores biosynthetic potential of Myxococcota including descriptions for ten novel species: Archangium lansinium sp. nov., Myxococcus landrumus sp. nov., Nannocystis bai.</title>
        <authorList>
            <person name="Ahearne A."/>
            <person name="Stevens C."/>
            <person name="Dowd S."/>
        </authorList>
    </citation>
    <scope>NUCLEOTIDE SEQUENCE</scope>
    <source>
        <strain evidence="6">Fl3</strain>
    </source>
</reference>
<dbReference type="PROSITE" id="PS51406">
    <property type="entry name" value="FIBRINOGEN_C_2"/>
    <property type="match status" value="1"/>
</dbReference>
<dbReference type="InterPro" id="IPR036056">
    <property type="entry name" value="Fibrinogen-like_C"/>
</dbReference>
<dbReference type="InterPro" id="IPR014716">
    <property type="entry name" value="Fibrinogen_a/b/g_C_1"/>
</dbReference>
<evidence type="ECO:0000256" key="3">
    <source>
        <dbReference type="ARBA" id="ARBA00023157"/>
    </source>
</evidence>
<keyword evidence="1" id="KW-0732">Signal</keyword>
<evidence type="ECO:0000256" key="4">
    <source>
        <dbReference type="SAM" id="MobiDB-lite"/>
    </source>
</evidence>
<dbReference type="InterPro" id="IPR002181">
    <property type="entry name" value="Fibrinogen_a/b/g_C_dom"/>
</dbReference>
<dbReference type="NCBIfam" id="TIGR02232">
    <property type="entry name" value="myxo_disulf_rpt"/>
    <property type="match status" value="1"/>
</dbReference>
<evidence type="ECO:0000256" key="1">
    <source>
        <dbReference type="ARBA" id="ARBA00022729"/>
    </source>
</evidence>
<name>A0ABY7HES8_9BACT</name>
<feature type="domain" description="Fibrinogen C-terminal" evidence="5">
    <location>
        <begin position="149"/>
        <end position="204"/>
    </location>
</feature>
<evidence type="ECO:0000256" key="2">
    <source>
        <dbReference type="ARBA" id="ARBA00022737"/>
    </source>
</evidence>
<dbReference type="Pfam" id="PF13948">
    <property type="entry name" value="DUF4215"/>
    <property type="match status" value="1"/>
</dbReference>
<organism evidence="6 7">
    <name type="scientific">Nannocystis punicea</name>
    <dbReference type="NCBI Taxonomy" id="2995304"/>
    <lineage>
        <taxon>Bacteria</taxon>
        <taxon>Pseudomonadati</taxon>
        <taxon>Myxococcota</taxon>
        <taxon>Polyangia</taxon>
        <taxon>Nannocystales</taxon>
        <taxon>Nannocystaceae</taxon>
        <taxon>Nannocystis</taxon>
    </lineage>
</organism>
<dbReference type="InterPro" id="IPR011936">
    <property type="entry name" value="Myxo_disulph_rpt"/>
</dbReference>
<protein>
    <submittedName>
        <fullName evidence="6">Fibrinogen-like YCDxxxxGGGW domain-containing protein</fullName>
    </submittedName>
</protein>
<dbReference type="Proteomes" id="UP001164459">
    <property type="component" value="Chromosome"/>
</dbReference>
<dbReference type="RefSeq" id="WP_269040160.1">
    <property type="nucleotide sequence ID" value="NZ_CP114040.1"/>
</dbReference>
<dbReference type="EMBL" id="CP114040">
    <property type="protein sequence ID" value="WAS97793.1"/>
    <property type="molecule type" value="Genomic_DNA"/>
</dbReference>
<dbReference type="SUPFAM" id="SSF56496">
    <property type="entry name" value="Fibrinogen C-terminal domain-like"/>
    <property type="match status" value="1"/>
</dbReference>
<feature type="compositionally biased region" description="Low complexity" evidence="4">
    <location>
        <begin position="75"/>
        <end position="84"/>
    </location>
</feature>
<feature type="compositionally biased region" description="Low complexity" evidence="4">
    <location>
        <begin position="50"/>
        <end position="64"/>
    </location>
</feature>
<evidence type="ECO:0000313" key="7">
    <source>
        <dbReference type="Proteomes" id="UP001164459"/>
    </source>
</evidence>
<dbReference type="Gene3D" id="3.90.215.10">
    <property type="entry name" value="Gamma Fibrinogen, chain A, domain 1"/>
    <property type="match status" value="1"/>
</dbReference>
<keyword evidence="3" id="KW-1015">Disulfide bond</keyword>
<dbReference type="PROSITE" id="PS51257">
    <property type="entry name" value="PROKAR_LIPOPROTEIN"/>
    <property type="match status" value="1"/>
</dbReference>
<feature type="region of interest" description="Disordered" evidence="4">
    <location>
        <begin position="19"/>
        <end position="84"/>
    </location>
</feature>
<evidence type="ECO:0000313" key="6">
    <source>
        <dbReference type="EMBL" id="WAS97793.1"/>
    </source>
</evidence>